<protein>
    <submittedName>
        <fullName evidence="2">Uncharacterized protein</fullName>
    </submittedName>
</protein>
<feature type="transmembrane region" description="Helical" evidence="1">
    <location>
        <begin position="9"/>
        <end position="29"/>
    </location>
</feature>
<evidence type="ECO:0000313" key="2">
    <source>
        <dbReference type="EMBL" id="SMH72206.1"/>
    </source>
</evidence>
<organism evidence="2 3">
    <name type="scientific">Candidatus Nitrosotalea okcheonensis</name>
    <dbReference type="NCBI Taxonomy" id="1903276"/>
    <lineage>
        <taxon>Archaea</taxon>
        <taxon>Nitrososphaerota</taxon>
        <taxon>Nitrososphaeria</taxon>
        <taxon>Nitrosotaleales</taxon>
        <taxon>Nitrosotaleaceae</taxon>
        <taxon>Nitrosotalea</taxon>
    </lineage>
</organism>
<keyword evidence="3" id="KW-1185">Reference proteome</keyword>
<sequence>MQVKRRSSFWFLLPIVFNVIGGIIAFFVIREDDPKKARNCLYLGIMLCIIPVLLIVIPILVGITLFPHVSPPVSSGMHYV</sequence>
<dbReference type="Proteomes" id="UP000230607">
    <property type="component" value="Chromosome 1"/>
</dbReference>
<keyword evidence="1" id="KW-0472">Membrane</keyword>
<name>A0A2H1FHF9_9ARCH</name>
<proteinExistence type="predicted"/>
<feature type="transmembrane region" description="Helical" evidence="1">
    <location>
        <begin position="41"/>
        <end position="66"/>
    </location>
</feature>
<keyword evidence="1" id="KW-1133">Transmembrane helix</keyword>
<evidence type="ECO:0000256" key="1">
    <source>
        <dbReference type="SAM" id="Phobius"/>
    </source>
</evidence>
<accession>A0A2H1FHF9</accession>
<gene>
    <name evidence="2" type="ORF">NCS_30046</name>
</gene>
<dbReference type="OrthoDB" id="10600at2157"/>
<dbReference type="EMBL" id="LT841358">
    <property type="protein sequence ID" value="SMH72206.1"/>
    <property type="molecule type" value="Genomic_DNA"/>
</dbReference>
<keyword evidence="1" id="KW-0812">Transmembrane</keyword>
<reference evidence="3" key="1">
    <citation type="submission" date="2017-03" db="EMBL/GenBank/DDBJ databases">
        <authorList>
            <person name="Herbold C."/>
        </authorList>
    </citation>
    <scope>NUCLEOTIDE SEQUENCE [LARGE SCALE GENOMIC DNA]</scope>
</reference>
<dbReference type="AlphaFoldDB" id="A0A2H1FHF9"/>
<evidence type="ECO:0000313" key="3">
    <source>
        <dbReference type="Proteomes" id="UP000230607"/>
    </source>
</evidence>
<dbReference type="RefSeq" id="WP_157928026.1">
    <property type="nucleotide sequence ID" value="NZ_LT841358.1"/>
</dbReference>